<proteinExistence type="inferred from homology"/>
<keyword evidence="3 4" id="KW-0732">Signal</keyword>
<gene>
    <name evidence="6" type="ORF">IGS68_01190</name>
</gene>
<reference evidence="6" key="1">
    <citation type="submission" date="2021-02" db="EMBL/GenBank/DDBJ databases">
        <title>Skermanella TT6 skin isolate.</title>
        <authorList>
            <person name="Lee K."/>
            <person name="Ganzorig M."/>
        </authorList>
    </citation>
    <scope>NUCLEOTIDE SEQUENCE</scope>
    <source>
        <strain evidence="6">TT6</strain>
    </source>
</reference>
<sequence length="496" mass="53573">MKSPSLLIAAALLAAGALMPAGASAQNRDRLVIGMQLEPPHLDPTAGAAAAIDEVTYSNLFESLTRIDARGEVVPGLAESWEVSPDGLTYTFKLRPDVTYHDGTGFDSADVKFALDRARGADSVNAQKGYFAAIGSVETPDPLTAVVTLTRPDGQFLFNMGSNDAAIVAPESAATNRQKPVGTGPFRFDRWVSGDRVVLVRNPGFRDPAVPKLGEVVFRFISDPAAQLNAMRSGDVDAFPNIGATESLPVLEADGNFTVTVGTTEGETVLALNNARKPFDDVRVRRAVAHAVNRQDVIDGAMFGYGTPIGSHFAPHRAGYVDLTGLYPHDPAKARALLAEAGYPDGFDAVIRLPPPVYARRGGEIVAAQLAEAGIRLRIEPMEWAPWLEQVFRGRDFDMTIVSHVEPLDIDIYGRPDYYFGYRSERFAAVLDELSRTVEPDRRAALYGDAQRILADDSVNVFLFQLPKAGVHKAGLTGLWENSPVPANDVTAVSWK</sequence>
<feature type="domain" description="Solute-binding protein family 5" evidence="5">
    <location>
        <begin position="72"/>
        <end position="404"/>
    </location>
</feature>
<evidence type="ECO:0000313" key="7">
    <source>
        <dbReference type="Proteomes" id="UP000595197"/>
    </source>
</evidence>
<evidence type="ECO:0000256" key="4">
    <source>
        <dbReference type="SAM" id="SignalP"/>
    </source>
</evidence>
<dbReference type="PANTHER" id="PTHR30290">
    <property type="entry name" value="PERIPLASMIC BINDING COMPONENT OF ABC TRANSPORTER"/>
    <property type="match status" value="1"/>
</dbReference>
<dbReference type="InterPro" id="IPR000914">
    <property type="entry name" value="SBP_5_dom"/>
</dbReference>
<dbReference type="InterPro" id="IPR039424">
    <property type="entry name" value="SBP_5"/>
</dbReference>
<evidence type="ECO:0000313" key="6">
    <source>
        <dbReference type="EMBL" id="QQP89923.1"/>
    </source>
</evidence>
<organism evidence="6 7">
    <name type="scientific">Skermanella cutis</name>
    <dbReference type="NCBI Taxonomy" id="2775420"/>
    <lineage>
        <taxon>Bacteria</taxon>
        <taxon>Pseudomonadati</taxon>
        <taxon>Pseudomonadota</taxon>
        <taxon>Alphaproteobacteria</taxon>
        <taxon>Rhodospirillales</taxon>
        <taxon>Azospirillaceae</taxon>
        <taxon>Skermanella</taxon>
    </lineage>
</organism>
<dbReference type="Gene3D" id="3.10.105.10">
    <property type="entry name" value="Dipeptide-binding Protein, Domain 3"/>
    <property type="match status" value="1"/>
</dbReference>
<keyword evidence="7" id="KW-1185">Reference proteome</keyword>
<dbReference type="Pfam" id="PF00496">
    <property type="entry name" value="SBP_bac_5"/>
    <property type="match status" value="1"/>
</dbReference>
<accession>A0ABX7B6C8</accession>
<evidence type="ECO:0000256" key="2">
    <source>
        <dbReference type="ARBA" id="ARBA00005695"/>
    </source>
</evidence>
<evidence type="ECO:0000256" key="1">
    <source>
        <dbReference type="ARBA" id="ARBA00004418"/>
    </source>
</evidence>
<dbReference type="InterPro" id="IPR030678">
    <property type="entry name" value="Peptide/Ni-bd"/>
</dbReference>
<dbReference type="PIRSF" id="PIRSF002741">
    <property type="entry name" value="MppA"/>
    <property type="match status" value="1"/>
</dbReference>
<dbReference type="CDD" id="cd08494">
    <property type="entry name" value="PBP2_NikA_DppA_OppA_like_6"/>
    <property type="match status" value="1"/>
</dbReference>
<dbReference type="Gene3D" id="3.40.190.10">
    <property type="entry name" value="Periplasmic binding protein-like II"/>
    <property type="match status" value="1"/>
</dbReference>
<evidence type="ECO:0000259" key="5">
    <source>
        <dbReference type="Pfam" id="PF00496"/>
    </source>
</evidence>
<comment type="similarity">
    <text evidence="2">Belongs to the bacterial solute-binding protein 5 family.</text>
</comment>
<protein>
    <submittedName>
        <fullName evidence="6">ABC transporter substrate-binding protein</fullName>
    </submittedName>
</protein>
<comment type="subcellular location">
    <subcellularLocation>
        <location evidence="1">Periplasm</location>
    </subcellularLocation>
</comment>
<dbReference type="PANTHER" id="PTHR30290:SF38">
    <property type="entry name" value="D,D-DIPEPTIDE-BINDING PERIPLASMIC PROTEIN DDPA-RELATED"/>
    <property type="match status" value="1"/>
</dbReference>
<dbReference type="RefSeq" id="WP_201076722.1">
    <property type="nucleotide sequence ID" value="NZ_CP067420.1"/>
</dbReference>
<name>A0ABX7B6C8_9PROT</name>
<dbReference type="EMBL" id="CP067420">
    <property type="protein sequence ID" value="QQP89923.1"/>
    <property type="molecule type" value="Genomic_DNA"/>
</dbReference>
<evidence type="ECO:0000256" key="3">
    <source>
        <dbReference type="ARBA" id="ARBA00022729"/>
    </source>
</evidence>
<dbReference type="SUPFAM" id="SSF53850">
    <property type="entry name" value="Periplasmic binding protein-like II"/>
    <property type="match status" value="1"/>
</dbReference>
<feature type="signal peptide" evidence="4">
    <location>
        <begin position="1"/>
        <end position="25"/>
    </location>
</feature>
<feature type="chain" id="PRO_5046365906" evidence="4">
    <location>
        <begin position="26"/>
        <end position="496"/>
    </location>
</feature>
<dbReference type="Proteomes" id="UP000595197">
    <property type="component" value="Chromosome"/>
</dbReference>